<gene>
    <name evidence="2" type="ORF">PROFUN_12359</name>
    <name evidence="1" type="ORF">PROFUN_16339</name>
</gene>
<sequence>MPEVSVYISSNVDKHLFPTEQTQRQPHEASARQKKEFRIEFKSLWYPSAPAPTPMYNIGKGDVQCPPVPIEDVRASSSPPQSHIHLELTAHKEEDREEARLLVRVDSAKKKLVSVPDWERDLQKALLEDRKRRTACNALLSLAETNTNWSRLIPQDSSYWAL</sequence>
<organism evidence="2 3">
    <name type="scientific">Planoprotostelium fungivorum</name>
    <dbReference type="NCBI Taxonomy" id="1890364"/>
    <lineage>
        <taxon>Eukaryota</taxon>
        <taxon>Amoebozoa</taxon>
        <taxon>Evosea</taxon>
        <taxon>Variosea</taxon>
        <taxon>Cavosteliida</taxon>
        <taxon>Cavosteliaceae</taxon>
        <taxon>Planoprotostelium</taxon>
    </lineage>
</organism>
<evidence type="ECO:0000313" key="1">
    <source>
        <dbReference type="EMBL" id="PRP74218.1"/>
    </source>
</evidence>
<keyword evidence="3" id="KW-1185">Reference proteome</keyword>
<name>A0A2P6N9G4_9EUKA</name>
<proteinExistence type="predicted"/>
<dbReference type="Proteomes" id="UP000241769">
    <property type="component" value="Unassembled WGS sequence"/>
</dbReference>
<evidence type="ECO:0000313" key="3">
    <source>
        <dbReference type="Proteomes" id="UP000241769"/>
    </source>
</evidence>
<accession>A0A2P6N9G4</accession>
<comment type="caution">
    <text evidence="2">The sequence shown here is derived from an EMBL/GenBank/DDBJ whole genome shotgun (WGS) entry which is preliminary data.</text>
</comment>
<dbReference type="InParanoid" id="A0A2P6N9G4"/>
<dbReference type="EMBL" id="MDYQ01000485">
    <property type="protein sequence ID" value="PRP74218.1"/>
    <property type="molecule type" value="Genomic_DNA"/>
</dbReference>
<protein>
    <submittedName>
        <fullName evidence="2">Uncharacterized protein</fullName>
    </submittedName>
</protein>
<dbReference type="AlphaFoldDB" id="A0A2P6N9G4"/>
<dbReference type="EMBL" id="MDYQ01000144">
    <property type="protein sequence ID" value="PRP80597.1"/>
    <property type="molecule type" value="Genomic_DNA"/>
</dbReference>
<reference evidence="2 3" key="1">
    <citation type="journal article" date="2018" name="Genome Biol. Evol.">
        <title>Multiple Roots of Fruiting Body Formation in Amoebozoa.</title>
        <authorList>
            <person name="Hillmann F."/>
            <person name="Forbes G."/>
            <person name="Novohradska S."/>
            <person name="Ferling I."/>
            <person name="Riege K."/>
            <person name="Groth M."/>
            <person name="Westermann M."/>
            <person name="Marz M."/>
            <person name="Spaller T."/>
            <person name="Winckler T."/>
            <person name="Schaap P."/>
            <person name="Glockner G."/>
        </authorList>
    </citation>
    <scope>NUCLEOTIDE SEQUENCE [LARGE SCALE GENOMIC DNA]</scope>
    <source>
        <strain evidence="2 3">Jena</strain>
    </source>
</reference>
<evidence type="ECO:0000313" key="2">
    <source>
        <dbReference type="EMBL" id="PRP80597.1"/>
    </source>
</evidence>